<reference evidence="6" key="2">
    <citation type="submission" date="2020-09" db="EMBL/GenBank/DDBJ databases">
        <authorList>
            <person name="Sun Q."/>
            <person name="Zhou Y."/>
        </authorList>
    </citation>
    <scope>NUCLEOTIDE SEQUENCE</scope>
    <source>
        <strain evidence="6">CGMCC 1.15760</strain>
    </source>
</reference>
<keyword evidence="4" id="KW-0413">Isomerase</keyword>
<dbReference type="PROSITE" id="PS01129">
    <property type="entry name" value="PSI_RLU"/>
    <property type="match status" value="1"/>
</dbReference>
<dbReference type="AlphaFoldDB" id="A0A917G4P1"/>
<dbReference type="GO" id="GO:0140098">
    <property type="term" value="F:catalytic activity, acting on RNA"/>
    <property type="evidence" value="ECO:0007669"/>
    <property type="project" value="UniProtKB-ARBA"/>
</dbReference>
<sequence length="269" mass="30280">MQFTLQAPMTIEQVLRDYFHAGKKLVHELRMAKAITINDEVPRWNITFPIGTTLQIAMPNINSNYTAVACAIPIIYEDDAVLVAVKPHNMPTHPNEPTQQNTCMNHIAGHVQGYVEHVQRLDAGTSGVLLMAKNPLVKAKLDYDLATQQVTRIYEAVIEGQLKPAEGTINQAIGRDRHHNTRRVVSRTGQSAITHYKTLQHGKRSVIELNLVTGRTHQIRVHLAFLGHPIIGDVLYGSTVQQDHYELRAKTVRFHHPITQKLTTITNHL</sequence>
<organism evidence="6 7">
    <name type="scientific">Lysinibacillus alkalisoli</name>
    <dbReference type="NCBI Taxonomy" id="1911548"/>
    <lineage>
        <taxon>Bacteria</taxon>
        <taxon>Bacillati</taxon>
        <taxon>Bacillota</taxon>
        <taxon>Bacilli</taxon>
        <taxon>Bacillales</taxon>
        <taxon>Bacillaceae</taxon>
        <taxon>Lysinibacillus</taxon>
    </lineage>
</organism>
<dbReference type="EC" id="5.4.99.-" evidence="4"/>
<dbReference type="SUPFAM" id="SSF55120">
    <property type="entry name" value="Pseudouridine synthase"/>
    <property type="match status" value="1"/>
</dbReference>
<dbReference type="CDD" id="cd02869">
    <property type="entry name" value="PseudoU_synth_RluA_like"/>
    <property type="match status" value="1"/>
</dbReference>
<feature type="active site" evidence="3">
    <location>
        <position position="122"/>
    </location>
</feature>
<dbReference type="InterPro" id="IPR006145">
    <property type="entry name" value="PsdUridine_synth_RsuA/RluA"/>
</dbReference>
<proteinExistence type="inferred from homology"/>
<evidence type="ECO:0000256" key="3">
    <source>
        <dbReference type="PIRSR" id="PIRSR606225-1"/>
    </source>
</evidence>
<dbReference type="PANTHER" id="PTHR21600">
    <property type="entry name" value="MITOCHONDRIAL RNA PSEUDOURIDINE SYNTHASE"/>
    <property type="match status" value="1"/>
</dbReference>
<dbReference type="Pfam" id="PF00849">
    <property type="entry name" value="PseudoU_synth_2"/>
    <property type="match status" value="1"/>
</dbReference>
<evidence type="ECO:0000256" key="2">
    <source>
        <dbReference type="ARBA" id="ARBA00010876"/>
    </source>
</evidence>
<dbReference type="NCBIfam" id="TIGR00005">
    <property type="entry name" value="rluA_subfam"/>
    <property type="match status" value="1"/>
</dbReference>
<dbReference type="GO" id="GO:0003723">
    <property type="term" value="F:RNA binding"/>
    <property type="evidence" value="ECO:0007669"/>
    <property type="project" value="InterPro"/>
</dbReference>
<dbReference type="Proteomes" id="UP000616608">
    <property type="component" value="Unassembled WGS sequence"/>
</dbReference>
<protein>
    <recommendedName>
        <fullName evidence="4">Pseudouridine synthase</fullName>
        <ecNumber evidence="4">5.4.99.-</ecNumber>
    </recommendedName>
</protein>
<dbReference type="RefSeq" id="WP_188614574.1">
    <property type="nucleotide sequence ID" value="NZ_BMJT01000005.1"/>
</dbReference>
<evidence type="ECO:0000259" key="5">
    <source>
        <dbReference type="Pfam" id="PF00849"/>
    </source>
</evidence>
<dbReference type="PANTHER" id="PTHR21600:SF87">
    <property type="entry name" value="RNA PSEUDOURIDYLATE SYNTHASE DOMAIN-CONTAINING PROTEIN 1"/>
    <property type="match status" value="1"/>
</dbReference>
<dbReference type="Gene3D" id="3.30.2350.10">
    <property type="entry name" value="Pseudouridine synthase"/>
    <property type="match status" value="1"/>
</dbReference>
<comment type="function">
    <text evidence="4">Responsible for synthesis of pseudouridine from uracil.</text>
</comment>
<reference evidence="6" key="1">
    <citation type="journal article" date="2014" name="Int. J. Syst. Evol. Microbiol.">
        <title>Complete genome sequence of Corynebacterium casei LMG S-19264T (=DSM 44701T), isolated from a smear-ripened cheese.</title>
        <authorList>
            <consortium name="US DOE Joint Genome Institute (JGI-PGF)"/>
            <person name="Walter F."/>
            <person name="Albersmeier A."/>
            <person name="Kalinowski J."/>
            <person name="Ruckert C."/>
        </authorList>
    </citation>
    <scope>NUCLEOTIDE SEQUENCE</scope>
    <source>
        <strain evidence="6">CGMCC 1.15760</strain>
    </source>
</reference>
<dbReference type="InterPro" id="IPR020103">
    <property type="entry name" value="PsdUridine_synth_cat_dom_sf"/>
</dbReference>
<evidence type="ECO:0000256" key="4">
    <source>
        <dbReference type="RuleBase" id="RU362028"/>
    </source>
</evidence>
<dbReference type="InterPro" id="IPR006225">
    <property type="entry name" value="PsdUridine_synth_RluC/D"/>
</dbReference>
<comment type="similarity">
    <text evidence="2 4">Belongs to the pseudouridine synthase RluA family.</text>
</comment>
<comment type="catalytic activity">
    <reaction evidence="1 4">
        <text>a uridine in RNA = a pseudouridine in RNA</text>
        <dbReference type="Rhea" id="RHEA:48348"/>
        <dbReference type="Rhea" id="RHEA-COMP:12068"/>
        <dbReference type="Rhea" id="RHEA-COMP:12069"/>
        <dbReference type="ChEBI" id="CHEBI:65314"/>
        <dbReference type="ChEBI" id="CHEBI:65315"/>
    </reaction>
</comment>
<gene>
    <name evidence="6" type="primary">rluD</name>
    <name evidence="6" type="ORF">GCM10007425_16450</name>
</gene>
<name>A0A917G4P1_9BACI</name>
<dbReference type="EMBL" id="BMJT01000005">
    <property type="protein sequence ID" value="GGG22683.1"/>
    <property type="molecule type" value="Genomic_DNA"/>
</dbReference>
<accession>A0A917G4P1</accession>
<dbReference type="GO" id="GO:0009982">
    <property type="term" value="F:pseudouridine synthase activity"/>
    <property type="evidence" value="ECO:0007669"/>
    <property type="project" value="InterPro"/>
</dbReference>
<keyword evidence="7" id="KW-1185">Reference proteome</keyword>
<evidence type="ECO:0000256" key="1">
    <source>
        <dbReference type="ARBA" id="ARBA00000073"/>
    </source>
</evidence>
<evidence type="ECO:0000313" key="6">
    <source>
        <dbReference type="EMBL" id="GGG22683.1"/>
    </source>
</evidence>
<comment type="caution">
    <text evidence="6">The sequence shown here is derived from an EMBL/GenBank/DDBJ whole genome shotgun (WGS) entry which is preliminary data.</text>
</comment>
<feature type="domain" description="Pseudouridine synthase RsuA/RluA-like" evidence="5">
    <location>
        <begin position="81"/>
        <end position="224"/>
    </location>
</feature>
<dbReference type="InterPro" id="IPR006224">
    <property type="entry name" value="PsdUridine_synth_RluA-like_CS"/>
</dbReference>
<dbReference type="GO" id="GO:0000455">
    <property type="term" value="P:enzyme-directed rRNA pseudouridine synthesis"/>
    <property type="evidence" value="ECO:0007669"/>
    <property type="project" value="TreeGrafter"/>
</dbReference>
<evidence type="ECO:0000313" key="7">
    <source>
        <dbReference type="Proteomes" id="UP000616608"/>
    </source>
</evidence>
<dbReference type="InterPro" id="IPR050188">
    <property type="entry name" value="RluA_PseudoU_synthase"/>
</dbReference>